<dbReference type="EMBL" id="FJUX01000042">
    <property type="protein sequence ID" value="CZS99875.1"/>
    <property type="molecule type" value="Genomic_DNA"/>
</dbReference>
<reference evidence="3" key="1">
    <citation type="submission" date="2016-03" db="EMBL/GenBank/DDBJ databases">
        <authorList>
            <person name="Guldener U."/>
        </authorList>
    </citation>
    <scope>NUCLEOTIDE SEQUENCE [LARGE SCALE GENOMIC DNA]</scope>
    <source>
        <strain evidence="3">04CH-RAC-A.6.1</strain>
    </source>
</reference>
<name>A0A1E1KPF0_9HELO</name>
<feature type="region of interest" description="Disordered" evidence="1">
    <location>
        <begin position="128"/>
        <end position="163"/>
    </location>
</feature>
<dbReference type="AlphaFoldDB" id="A0A1E1KPF0"/>
<keyword evidence="3" id="KW-1185">Reference proteome</keyword>
<evidence type="ECO:0000256" key="1">
    <source>
        <dbReference type="SAM" id="MobiDB-lite"/>
    </source>
</evidence>
<protein>
    <submittedName>
        <fullName evidence="2">Uncharacterized protein</fullName>
    </submittedName>
</protein>
<dbReference type="OrthoDB" id="3599817at2759"/>
<feature type="compositionally biased region" description="Polar residues" evidence="1">
    <location>
        <begin position="29"/>
        <end position="40"/>
    </location>
</feature>
<dbReference type="Proteomes" id="UP000178912">
    <property type="component" value="Unassembled WGS sequence"/>
</dbReference>
<feature type="region of interest" description="Disordered" evidence="1">
    <location>
        <begin position="1"/>
        <end position="50"/>
    </location>
</feature>
<proteinExistence type="predicted"/>
<accession>A0A1E1KPF0</accession>
<gene>
    <name evidence="2" type="ORF">RAG0_08157</name>
</gene>
<evidence type="ECO:0000313" key="3">
    <source>
        <dbReference type="Proteomes" id="UP000178912"/>
    </source>
</evidence>
<sequence>MSSNTNTRPELNGPGSWRRMEVAPKPTATKVQTDQISPVSTAAKPKTAESKPLPAVVLDLTVPSKPTHLVSKPKATVKEPTVPMPTARPRVFTVMPVVPRSFERAKPAVKSSTRVFTVMPVVPRSFERTQPAPSVQSPPLSEAQPQSSETTRGTEETKIEATATSVATPAPKKLSAEAVSFIPSGAFYSPVTFTTSSTTVERFLPGEISPWLPEELVRQRLDHLDRTLYSIDLLILELEIGVLGPVFRGYPAAFLDDRN</sequence>
<evidence type="ECO:0000313" key="2">
    <source>
        <dbReference type="EMBL" id="CZS99875.1"/>
    </source>
</evidence>
<feature type="compositionally biased region" description="Polar residues" evidence="1">
    <location>
        <begin position="131"/>
        <end position="151"/>
    </location>
</feature>
<organism evidence="2 3">
    <name type="scientific">Rhynchosporium agropyri</name>
    <dbReference type="NCBI Taxonomy" id="914238"/>
    <lineage>
        <taxon>Eukaryota</taxon>
        <taxon>Fungi</taxon>
        <taxon>Dikarya</taxon>
        <taxon>Ascomycota</taxon>
        <taxon>Pezizomycotina</taxon>
        <taxon>Leotiomycetes</taxon>
        <taxon>Helotiales</taxon>
        <taxon>Ploettnerulaceae</taxon>
        <taxon>Rhynchosporium</taxon>
    </lineage>
</organism>